<reference evidence="2 3" key="1">
    <citation type="submission" date="2020-04" db="EMBL/GenBank/DDBJ databases">
        <title>MicrobeNet Type strains.</title>
        <authorList>
            <person name="Nicholson A.C."/>
        </authorList>
    </citation>
    <scope>NUCLEOTIDE SEQUENCE [LARGE SCALE GENOMIC DNA]</scope>
    <source>
        <strain evidence="2 3">DSM 44956</strain>
    </source>
</reference>
<name>A0A7X6R3Z8_9NOCA</name>
<organism evidence="2 3">
    <name type="scientific">Nocardia gamkensis</name>
    <dbReference type="NCBI Taxonomy" id="352869"/>
    <lineage>
        <taxon>Bacteria</taxon>
        <taxon>Bacillati</taxon>
        <taxon>Actinomycetota</taxon>
        <taxon>Actinomycetes</taxon>
        <taxon>Mycobacteriales</taxon>
        <taxon>Nocardiaceae</taxon>
        <taxon>Nocardia</taxon>
    </lineage>
</organism>
<keyword evidence="1" id="KW-0472">Membrane</keyword>
<accession>A0A7X6R3Z8</accession>
<evidence type="ECO:0000313" key="2">
    <source>
        <dbReference type="EMBL" id="NKY27984.1"/>
    </source>
</evidence>
<dbReference type="RefSeq" id="WP_157113780.1">
    <property type="nucleotide sequence ID" value="NZ_JAAXOS010000008.1"/>
</dbReference>
<sequence length="55" mass="6416">MPADLVTATVVVVAVLFGLWIIWYVLPWLIDREAEPDESVDVYDIIQRVERETDR</sequence>
<evidence type="ECO:0000313" key="3">
    <source>
        <dbReference type="Proteomes" id="UP000540698"/>
    </source>
</evidence>
<keyword evidence="1" id="KW-1133">Transmembrane helix</keyword>
<dbReference type="AlphaFoldDB" id="A0A7X6R3Z8"/>
<keyword evidence="3" id="KW-1185">Reference proteome</keyword>
<gene>
    <name evidence="2" type="ORF">HGB38_17385</name>
</gene>
<protein>
    <submittedName>
        <fullName evidence="2">Uncharacterized protein</fullName>
    </submittedName>
</protein>
<evidence type="ECO:0000256" key="1">
    <source>
        <dbReference type="SAM" id="Phobius"/>
    </source>
</evidence>
<feature type="transmembrane region" description="Helical" evidence="1">
    <location>
        <begin position="6"/>
        <end position="26"/>
    </location>
</feature>
<keyword evidence="1" id="KW-0812">Transmembrane</keyword>
<comment type="caution">
    <text evidence="2">The sequence shown here is derived from an EMBL/GenBank/DDBJ whole genome shotgun (WGS) entry which is preliminary data.</text>
</comment>
<dbReference type="EMBL" id="JAAXOS010000008">
    <property type="protein sequence ID" value="NKY27984.1"/>
    <property type="molecule type" value="Genomic_DNA"/>
</dbReference>
<dbReference type="Proteomes" id="UP000540698">
    <property type="component" value="Unassembled WGS sequence"/>
</dbReference>
<proteinExistence type="predicted"/>